<proteinExistence type="predicted"/>
<evidence type="ECO:0000256" key="6">
    <source>
        <dbReference type="ARBA" id="ARBA00022777"/>
    </source>
</evidence>
<dbReference type="CDD" id="cd16917">
    <property type="entry name" value="HATPase_UhpB-NarQ-NarX-like"/>
    <property type="match status" value="1"/>
</dbReference>
<dbReference type="GO" id="GO:0016020">
    <property type="term" value="C:membrane"/>
    <property type="evidence" value="ECO:0007669"/>
    <property type="project" value="InterPro"/>
</dbReference>
<feature type="domain" description="Histidine kinase/HSP90-like ATPase" evidence="9">
    <location>
        <begin position="177"/>
        <end position="253"/>
    </location>
</feature>
<gene>
    <name evidence="11" type="ORF">CEPID_12475</name>
</gene>
<keyword evidence="3" id="KW-0597">Phosphoprotein</keyword>
<dbReference type="InterPro" id="IPR011712">
    <property type="entry name" value="Sig_transdc_His_kin_sub3_dim/P"/>
</dbReference>
<organism evidence="11 12">
    <name type="scientific">Corynebacterium epidermidicanis</name>
    <dbReference type="NCBI Taxonomy" id="1050174"/>
    <lineage>
        <taxon>Bacteria</taxon>
        <taxon>Bacillati</taxon>
        <taxon>Actinomycetota</taxon>
        <taxon>Actinomycetes</taxon>
        <taxon>Mycobacteriales</taxon>
        <taxon>Corynebacteriaceae</taxon>
        <taxon>Corynebacterium</taxon>
    </lineage>
</organism>
<dbReference type="Pfam" id="PF07730">
    <property type="entry name" value="HisKA_3"/>
    <property type="match status" value="1"/>
</dbReference>
<evidence type="ECO:0000256" key="1">
    <source>
        <dbReference type="ARBA" id="ARBA00000085"/>
    </source>
</evidence>
<keyword evidence="7" id="KW-0067">ATP-binding</keyword>
<dbReference type="Gene3D" id="3.30.565.10">
    <property type="entry name" value="Histidine kinase-like ATPase, C-terminal domain"/>
    <property type="match status" value="1"/>
</dbReference>
<evidence type="ECO:0000256" key="2">
    <source>
        <dbReference type="ARBA" id="ARBA00012438"/>
    </source>
</evidence>
<reference evidence="11 12" key="1">
    <citation type="submission" date="2015-05" db="EMBL/GenBank/DDBJ databases">
        <title>Complete genome sequence of Corynebacterium epidermidicanis DSM 45586, isolated from the skin of a dog suffering from pruritus.</title>
        <authorList>
            <person name="Ruckert C."/>
            <person name="Albersmeier A."/>
            <person name="Winkler A."/>
            <person name="Tauch A."/>
        </authorList>
    </citation>
    <scope>NUCLEOTIDE SEQUENCE [LARGE SCALE GENOMIC DNA]</scope>
    <source>
        <strain evidence="11 12">DSM 45586</strain>
    </source>
</reference>
<evidence type="ECO:0000256" key="5">
    <source>
        <dbReference type="ARBA" id="ARBA00022741"/>
    </source>
</evidence>
<evidence type="ECO:0000259" key="9">
    <source>
        <dbReference type="Pfam" id="PF02518"/>
    </source>
</evidence>
<dbReference type="InterPro" id="IPR036890">
    <property type="entry name" value="HATPase_C_sf"/>
</dbReference>
<dbReference type="Proteomes" id="UP000035368">
    <property type="component" value="Chromosome"/>
</dbReference>
<dbReference type="PATRIC" id="fig|1050174.4.peg.2519"/>
<dbReference type="SUPFAM" id="SSF55874">
    <property type="entry name" value="ATPase domain of HSP90 chaperone/DNA topoisomerase II/histidine kinase"/>
    <property type="match status" value="1"/>
</dbReference>
<keyword evidence="12" id="KW-1185">Reference proteome</keyword>
<dbReference type="Pfam" id="PF02518">
    <property type="entry name" value="HATPase_c"/>
    <property type="match status" value="1"/>
</dbReference>
<evidence type="ECO:0000259" key="10">
    <source>
        <dbReference type="Pfam" id="PF07730"/>
    </source>
</evidence>
<dbReference type="STRING" id="1050174.CEPID_12475"/>
<keyword evidence="4" id="KW-0808">Transferase</keyword>
<dbReference type="KEGG" id="cei:CEPID_12475"/>
<dbReference type="GO" id="GO:0000155">
    <property type="term" value="F:phosphorelay sensor kinase activity"/>
    <property type="evidence" value="ECO:0007669"/>
    <property type="project" value="InterPro"/>
</dbReference>
<sequence length="266" mass="28116">MAPALIFTVVPTLPRRDCAPARVGEVKWFGRGRLQEGVSESEAVARIAQLTASRRAIADAYEVERQRIERDLHDGTQQYLVAALIKLGEIEATQDSSMPNGIRELLAGARADLSAGLASLRETVRGIHPQVLADRGLVAALNDVATSHGPHVTIYAPHPLPALSPSVLAAGYFFAVEALTNAAKHAPGAAVNVLLTADRNLRISVVDQGEGGAELRPGHGLSGMKERLEAFDGTLSLSSPRGGPTQIIGSIPLLLDRGQPSIPEES</sequence>
<accession>A0A0G3GZQ1</accession>
<keyword evidence="5" id="KW-0547">Nucleotide-binding</keyword>
<evidence type="ECO:0000256" key="4">
    <source>
        <dbReference type="ARBA" id="ARBA00022679"/>
    </source>
</evidence>
<feature type="domain" description="Signal transduction histidine kinase subgroup 3 dimerisation and phosphoacceptor" evidence="10">
    <location>
        <begin position="64"/>
        <end position="132"/>
    </location>
</feature>
<evidence type="ECO:0000256" key="7">
    <source>
        <dbReference type="ARBA" id="ARBA00022840"/>
    </source>
</evidence>
<dbReference type="PANTHER" id="PTHR24421:SF10">
    <property type="entry name" value="NITRATE_NITRITE SENSOR PROTEIN NARQ"/>
    <property type="match status" value="1"/>
</dbReference>
<evidence type="ECO:0000256" key="3">
    <source>
        <dbReference type="ARBA" id="ARBA00022553"/>
    </source>
</evidence>
<dbReference type="EC" id="2.7.13.3" evidence="2"/>
<keyword evidence="8" id="KW-0902">Two-component regulatory system</keyword>
<comment type="catalytic activity">
    <reaction evidence="1">
        <text>ATP + protein L-histidine = ADP + protein N-phospho-L-histidine.</text>
        <dbReference type="EC" id="2.7.13.3"/>
    </reaction>
</comment>
<dbReference type="GO" id="GO:0046983">
    <property type="term" value="F:protein dimerization activity"/>
    <property type="evidence" value="ECO:0007669"/>
    <property type="project" value="InterPro"/>
</dbReference>
<protein>
    <recommendedName>
        <fullName evidence="2">histidine kinase</fullName>
        <ecNumber evidence="2">2.7.13.3</ecNumber>
    </recommendedName>
</protein>
<keyword evidence="6 11" id="KW-0418">Kinase</keyword>
<name>A0A0G3GZQ1_9CORY</name>
<dbReference type="AlphaFoldDB" id="A0A0G3GZQ1"/>
<dbReference type="OrthoDB" id="5242012at2"/>
<dbReference type="PANTHER" id="PTHR24421">
    <property type="entry name" value="NITRATE/NITRITE SENSOR PROTEIN NARX-RELATED"/>
    <property type="match status" value="1"/>
</dbReference>
<evidence type="ECO:0000313" key="12">
    <source>
        <dbReference type="Proteomes" id="UP000035368"/>
    </source>
</evidence>
<dbReference type="EMBL" id="CP011541">
    <property type="protein sequence ID" value="AKK04317.1"/>
    <property type="molecule type" value="Genomic_DNA"/>
</dbReference>
<dbReference type="InterPro" id="IPR050482">
    <property type="entry name" value="Sensor_HK_TwoCompSys"/>
</dbReference>
<evidence type="ECO:0000313" key="11">
    <source>
        <dbReference type="EMBL" id="AKK04317.1"/>
    </source>
</evidence>
<evidence type="ECO:0000256" key="8">
    <source>
        <dbReference type="ARBA" id="ARBA00023012"/>
    </source>
</evidence>
<dbReference type="GO" id="GO:0005524">
    <property type="term" value="F:ATP binding"/>
    <property type="evidence" value="ECO:0007669"/>
    <property type="project" value="UniProtKB-KW"/>
</dbReference>
<dbReference type="InterPro" id="IPR003594">
    <property type="entry name" value="HATPase_dom"/>
</dbReference>
<dbReference type="Gene3D" id="1.20.5.1930">
    <property type="match status" value="1"/>
</dbReference>